<evidence type="ECO:0000259" key="9">
    <source>
        <dbReference type="PROSITE" id="PS50893"/>
    </source>
</evidence>
<evidence type="ECO:0000313" key="12">
    <source>
        <dbReference type="Proteomes" id="UP000177306"/>
    </source>
</evidence>
<dbReference type="InterPro" id="IPR036640">
    <property type="entry name" value="ABC1_TM_sf"/>
</dbReference>
<dbReference type="SMART" id="SM00382">
    <property type="entry name" value="AAA"/>
    <property type="match status" value="1"/>
</dbReference>
<keyword evidence="4" id="KW-0547">Nucleotide-binding</keyword>
<organism evidence="11 12">
    <name type="scientific">Candidatus Kaiserbacteria bacterium RIFCSPLOWO2_01_FULL_53_17</name>
    <dbReference type="NCBI Taxonomy" id="1798511"/>
    <lineage>
        <taxon>Bacteria</taxon>
        <taxon>Candidatus Kaiseribacteriota</taxon>
    </lineage>
</organism>
<keyword evidence="6 8" id="KW-1133">Transmembrane helix</keyword>
<gene>
    <name evidence="11" type="ORF">A3A38_04625</name>
</gene>
<dbReference type="PROSITE" id="PS00211">
    <property type="entry name" value="ABC_TRANSPORTER_1"/>
    <property type="match status" value="1"/>
</dbReference>
<name>A0A1F6EG02_9BACT</name>
<evidence type="ECO:0000256" key="2">
    <source>
        <dbReference type="ARBA" id="ARBA00022448"/>
    </source>
</evidence>
<dbReference type="SUPFAM" id="SSF52540">
    <property type="entry name" value="P-loop containing nucleoside triphosphate hydrolases"/>
    <property type="match status" value="1"/>
</dbReference>
<feature type="transmembrane region" description="Helical" evidence="8">
    <location>
        <begin position="64"/>
        <end position="82"/>
    </location>
</feature>
<dbReference type="GO" id="GO:0016887">
    <property type="term" value="F:ATP hydrolysis activity"/>
    <property type="evidence" value="ECO:0007669"/>
    <property type="project" value="InterPro"/>
</dbReference>
<feature type="transmembrane region" description="Helical" evidence="8">
    <location>
        <begin position="167"/>
        <end position="187"/>
    </location>
</feature>
<sequence>MKFSKSSRKTQYREGIKILVFYLKYYKQALVILGLLALISAAANSAVPYISGRLIDALISKEAVFFSILSLWFVIQIVASTIDWRIYVNQEKVGTDIEADYLSHGVSTLLSLPLSFHKQHRAGDIWSRLQRAANSLEGIISRIIIHLAPQFLSIIFALAFVLYIKPLLAAVLVLGMLIYIVAIFVLAPRLAPLFQKMHKAYSRAFGDAYDAVLNVAAVKQATAESYESRRVERVFKDKAIVYWMGVVSIWGKLTFFQRIVVVLAQLVIFLISFRLVLENKLTIGELVAFNGYAAMLFGPFTSLANNWFTVQNGFVALVRAEKLLKTPAEKYVPKNAVVLTTIKGKIEFRNVDFRYGKSQLDVLKNISFIVNPGEKVALVGESGVGKTTLADLVSLYFIPTKGKISVDGHDIKRFNLGVLRSQVAVVPQELMLFHDTIKHNISYGKFRASDAEIKKAAKFAHADEFIGKFPKKYNQIVGERGIRLSHGQKQRIAIARAILKNPRILILDEPTSALDAQSEKLIQESLRKLMAGRTTITIAHRFSTVREADKILVLENGEIAEQGKHEELIKKPDGIYRKLYELQMGLK</sequence>
<dbReference type="InterPro" id="IPR003593">
    <property type="entry name" value="AAA+_ATPase"/>
</dbReference>
<dbReference type="InterPro" id="IPR011527">
    <property type="entry name" value="ABC1_TM_dom"/>
</dbReference>
<dbReference type="EMBL" id="MFLY01000039">
    <property type="protein sequence ID" value="OGG72578.1"/>
    <property type="molecule type" value="Genomic_DNA"/>
</dbReference>
<dbReference type="Gene3D" id="1.20.1560.10">
    <property type="entry name" value="ABC transporter type 1, transmembrane domain"/>
    <property type="match status" value="1"/>
</dbReference>
<evidence type="ECO:0000259" key="10">
    <source>
        <dbReference type="PROSITE" id="PS50929"/>
    </source>
</evidence>
<evidence type="ECO:0008006" key="13">
    <source>
        <dbReference type="Google" id="ProtNLM"/>
    </source>
</evidence>
<evidence type="ECO:0000256" key="3">
    <source>
        <dbReference type="ARBA" id="ARBA00022692"/>
    </source>
</evidence>
<dbReference type="SUPFAM" id="SSF90123">
    <property type="entry name" value="ABC transporter transmembrane region"/>
    <property type="match status" value="1"/>
</dbReference>
<dbReference type="Gene3D" id="3.40.50.300">
    <property type="entry name" value="P-loop containing nucleotide triphosphate hydrolases"/>
    <property type="match status" value="1"/>
</dbReference>
<keyword evidence="7 8" id="KW-0472">Membrane</keyword>
<evidence type="ECO:0000256" key="7">
    <source>
        <dbReference type="ARBA" id="ARBA00023136"/>
    </source>
</evidence>
<dbReference type="PANTHER" id="PTHR43394:SF1">
    <property type="entry name" value="ATP-BINDING CASSETTE SUB-FAMILY B MEMBER 10, MITOCHONDRIAL"/>
    <property type="match status" value="1"/>
</dbReference>
<evidence type="ECO:0000256" key="8">
    <source>
        <dbReference type="SAM" id="Phobius"/>
    </source>
</evidence>
<keyword evidence="2" id="KW-0813">Transport</keyword>
<evidence type="ECO:0000256" key="1">
    <source>
        <dbReference type="ARBA" id="ARBA00004651"/>
    </source>
</evidence>
<dbReference type="AlphaFoldDB" id="A0A1F6EG02"/>
<dbReference type="InterPro" id="IPR017871">
    <property type="entry name" value="ABC_transporter-like_CS"/>
</dbReference>
<comment type="subcellular location">
    <subcellularLocation>
        <location evidence="1">Cell membrane</location>
        <topology evidence="1">Multi-pass membrane protein</topology>
    </subcellularLocation>
</comment>
<evidence type="ECO:0000313" key="11">
    <source>
        <dbReference type="EMBL" id="OGG72578.1"/>
    </source>
</evidence>
<dbReference type="PROSITE" id="PS50929">
    <property type="entry name" value="ABC_TM1F"/>
    <property type="match status" value="1"/>
</dbReference>
<dbReference type="Pfam" id="PF00664">
    <property type="entry name" value="ABC_membrane"/>
    <property type="match status" value="1"/>
</dbReference>
<proteinExistence type="predicted"/>
<dbReference type="GO" id="GO:0015421">
    <property type="term" value="F:ABC-type oligopeptide transporter activity"/>
    <property type="evidence" value="ECO:0007669"/>
    <property type="project" value="TreeGrafter"/>
</dbReference>
<dbReference type="PANTHER" id="PTHR43394">
    <property type="entry name" value="ATP-DEPENDENT PERMEASE MDL1, MITOCHONDRIAL"/>
    <property type="match status" value="1"/>
</dbReference>
<evidence type="ECO:0000256" key="4">
    <source>
        <dbReference type="ARBA" id="ARBA00022741"/>
    </source>
</evidence>
<dbReference type="InterPro" id="IPR027417">
    <property type="entry name" value="P-loop_NTPase"/>
</dbReference>
<evidence type="ECO:0000256" key="6">
    <source>
        <dbReference type="ARBA" id="ARBA00022989"/>
    </source>
</evidence>
<dbReference type="Pfam" id="PF00005">
    <property type="entry name" value="ABC_tran"/>
    <property type="match status" value="1"/>
</dbReference>
<feature type="domain" description="ABC transporter" evidence="9">
    <location>
        <begin position="346"/>
        <end position="581"/>
    </location>
</feature>
<dbReference type="CDD" id="cd07346">
    <property type="entry name" value="ABC_6TM_exporters"/>
    <property type="match status" value="1"/>
</dbReference>
<comment type="caution">
    <text evidence="11">The sequence shown here is derived from an EMBL/GenBank/DDBJ whole genome shotgun (WGS) entry which is preliminary data.</text>
</comment>
<feature type="transmembrane region" description="Helical" evidence="8">
    <location>
        <begin position="139"/>
        <end position="161"/>
    </location>
</feature>
<evidence type="ECO:0000256" key="5">
    <source>
        <dbReference type="ARBA" id="ARBA00022840"/>
    </source>
</evidence>
<dbReference type="GO" id="GO:0005886">
    <property type="term" value="C:plasma membrane"/>
    <property type="evidence" value="ECO:0007669"/>
    <property type="project" value="UniProtKB-SubCell"/>
</dbReference>
<dbReference type="FunFam" id="3.40.50.300:FF:000287">
    <property type="entry name" value="Multidrug ABC transporter ATP-binding protein"/>
    <property type="match status" value="1"/>
</dbReference>
<dbReference type="GO" id="GO:0005524">
    <property type="term" value="F:ATP binding"/>
    <property type="evidence" value="ECO:0007669"/>
    <property type="project" value="UniProtKB-KW"/>
</dbReference>
<dbReference type="InterPro" id="IPR039421">
    <property type="entry name" value="Type_1_exporter"/>
</dbReference>
<keyword evidence="5" id="KW-0067">ATP-binding</keyword>
<reference evidence="11 12" key="1">
    <citation type="journal article" date="2016" name="Nat. Commun.">
        <title>Thousands of microbial genomes shed light on interconnected biogeochemical processes in an aquifer system.</title>
        <authorList>
            <person name="Anantharaman K."/>
            <person name="Brown C.T."/>
            <person name="Hug L.A."/>
            <person name="Sharon I."/>
            <person name="Castelle C.J."/>
            <person name="Probst A.J."/>
            <person name="Thomas B.C."/>
            <person name="Singh A."/>
            <person name="Wilkins M.J."/>
            <person name="Karaoz U."/>
            <person name="Brodie E.L."/>
            <person name="Williams K.H."/>
            <person name="Hubbard S.S."/>
            <person name="Banfield J.F."/>
        </authorList>
    </citation>
    <scope>NUCLEOTIDE SEQUENCE [LARGE SCALE GENOMIC DNA]</scope>
</reference>
<feature type="domain" description="ABC transmembrane type-1" evidence="10">
    <location>
        <begin position="31"/>
        <end position="312"/>
    </location>
</feature>
<keyword evidence="3 8" id="KW-0812">Transmembrane</keyword>
<feature type="transmembrane region" description="Helical" evidence="8">
    <location>
        <begin position="235"/>
        <end position="253"/>
    </location>
</feature>
<protein>
    <recommendedName>
        <fullName evidence="13">ABC transporter ATP-binding protein</fullName>
    </recommendedName>
</protein>
<dbReference type="PROSITE" id="PS50893">
    <property type="entry name" value="ABC_TRANSPORTER_2"/>
    <property type="match status" value="1"/>
</dbReference>
<dbReference type="InterPro" id="IPR003439">
    <property type="entry name" value="ABC_transporter-like_ATP-bd"/>
</dbReference>
<accession>A0A1F6EG02</accession>
<dbReference type="Proteomes" id="UP000177306">
    <property type="component" value="Unassembled WGS sequence"/>
</dbReference>